<dbReference type="SUPFAM" id="SSF52540">
    <property type="entry name" value="P-loop containing nucleoside triphosphate hydrolases"/>
    <property type="match status" value="1"/>
</dbReference>
<dbReference type="Proteomes" id="UP000636709">
    <property type="component" value="Unassembled WGS sequence"/>
</dbReference>
<evidence type="ECO:0000313" key="4">
    <source>
        <dbReference type="EMBL" id="KAF8769087.1"/>
    </source>
</evidence>
<keyword evidence="2" id="KW-0677">Repeat</keyword>
<dbReference type="Gene3D" id="3.40.50.300">
    <property type="entry name" value="P-loop containing nucleotide triphosphate hydrolases"/>
    <property type="match status" value="1"/>
</dbReference>
<dbReference type="InterPro" id="IPR027417">
    <property type="entry name" value="P-loop_NTPase"/>
</dbReference>
<dbReference type="Pfam" id="PF08356">
    <property type="entry name" value="EF_assoc_2"/>
    <property type="match status" value="1"/>
</dbReference>
<evidence type="ECO:0000256" key="2">
    <source>
        <dbReference type="ARBA" id="ARBA00022737"/>
    </source>
</evidence>
<comment type="caution">
    <text evidence="4">The sequence shown here is derived from an EMBL/GenBank/DDBJ whole genome shotgun (WGS) entry which is preliminary data.</text>
</comment>
<dbReference type="InterPro" id="IPR013567">
    <property type="entry name" value="EF_hand_assoc_2"/>
</dbReference>
<evidence type="ECO:0000256" key="1">
    <source>
        <dbReference type="ARBA" id="ARBA00022723"/>
    </source>
</evidence>
<accession>A0A835KV34</accession>
<dbReference type="PROSITE" id="PS50222">
    <property type="entry name" value="EF_HAND_2"/>
    <property type="match status" value="1"/>
</dbReference>
<dbReference type="InterPro" id="IPR002048">
    <property type="entry name" value="EF_hand_dom"/>
</dbReference>
<keyword evidence="5" id="KW-1185">Reference proteome</keyword>
<evidence type="ECO:0000313" key="5">
    <source>
        <dbReference type="Proteomes" id="UP000636709"/>
    </source>
</evidence>
<sequence>MAGATSPAAAARFRVVVIGDPDTGKSSLTTEQLPDGVPITFIDTPSSPEQTPKLIAECQAADAVVLMYACDRPATLDGLISFWLPVLRQLEVMLCPAAHWRETTPRVPFRFLRASLSKPLPSVEEVTVTPIINGYSHRALLKTPVIVVSCKSDLVDEMDVVSYYAQEALLHPIAPLFDHEAQSLKPRYVRCFGVPLEPCKLSDIMRDVQEKMPKGVNESGLTLTGFLFLHARSIQNLLKSTWGVLRTYGYNNDIKLRDDLIAMPIKRAPDQTLEMTSEVIDFLNGIFNMFDDDNDGALLPSELDDLFSTAPENPWSSDPYKDCAETNALGCLSLEGFLSKKRCVEFQKVINGEYVPYLHLLKQIFEKNQRHNLFEDKEIVALRYEMTIMLLHLWEVNMKKLKGK</sequence>
<gene>
    <name evidence="4" type="ORF">HU200_006941</name>
</gene>
<dbReference type="AlphaFoldDB" id="A0A835KV34"/>
<dbReference type="GO" id="GO:0005509">
    <property type="term" value="F:calcium ion binding"/>
    <property type="evidence" value="ECO:0007669"/>
    <property type="project" value="InterPro"/>
</dbReference>
<dbReference type="InterPro" id="IPR011992">
    <property type="entry name" value="EF-hand-dom_pair"/>
</dbReference>
<dbReference type="SUPFAM" id="SSF47473">
    <property type="entry name" value="EF-hand"/>
    <property type="match status" value="1"/>
</dbReference>
<dbReference type="EMBL" id="JACEFO010000463">
    <property type="protein sequence ID" value="KAF8769087.1"/>
    <property type="molecule type" value="Genomic_DNA"/>
</dbReference>
<name>A0A835KV34_9POAL</name>
<organism evidence="4 5">
    <name type="scientific">Digitaria exilis</name>
    <dbReference type="NCBI Taxonomy" id="1010633"/>
    <lineage>
        <taxon>Eukaryota</taxon>
        <taxon>Viridiplantae</taxon>
        <taxon>Streptophyta</taxon>
        <taxon>Embryophyta</taxon>
        <taxon>Tracheophyta</taxon>
        <taxon>Spermatophyta</taxon>
        <taxon>Magnoliopsida</taxon>
        <taxon>Liliopsida</taxon>
        <taxon>Poales</taxon>
        <taxon>Poaceae</taxon>
        <taxon>PACMAD clade</taxon>
        <taxon>Panicoideae</taxon>
        <taxon>Panicodae</taxon>
        <taxon>Paniceae</taxon>
        <taxon>Anthephorinae</taxon>
        <taxon>Digitaria</taxon>
    </lineage>
</organism>
<dbReference type="OrthoDB" id="10020961at2759"/>
<evidence type="ECO:0000259" key="3">
    <source>
        <dbReference type="PROSITE" id="PS50222"/>
    </source>
</evidence>
<feature type="domain" description="EF-hand" evidence="3">
    <location>
        <begin position="278"/>
        <end position="313"/>
    </location>
</feature>
<reference evidence="4" key="1">
    <citation type="submission" date="2020-07" db="EMBL/GenBank/DDBJ databases">
        <title>Genome sequence and genetic diversity analysis of an under-domesticated orphan crop, white fonio (Digitaria exilis).</title>
        <authorList>
            <person name="Bennetzen J.L."/>
            <person name="Chen S."/>
            <person name="Ma X."/>
            <person name="Wang X."/>
            <person name="Yssel A.E.J."/>
            <person name="Chaluvadi S.R."/>
            <person name="Johnson M."/>
            <person name="Gangashetty P."/>
            <person name="Hamidou F."/>
            <person name="Sanogo M.D."/>
            <person name="Zwaenepoel A."/>
            <person name="Wallace J."/>
            <person name="Van De Peer Y."/>
            <person name="Van Deynze A."/>
        </authorList>
    </citation>
    <scope>NUCLEOTIDE SEQUENCE</scope>
    <source>
        <tissue evidence="4">Leaves</tissue>
    </source>
</reference>
<dbReference type="PANTHER" id="PTHR46819:SF1">
    <property type="entry name" value="EF-HAND CALCIUM-BINDING DOMAIN-CONTAINING PROTEIN 7"/>
    <property type="match status" value="1"/>
</dbReference>
<proteinExistence type="predicted"/>
<keyword evidence="1" id="KW-0479">Metal-binding</keyword>
<protein>
    <recommendedName>
        <fullName evidence="3">EF-hand domain-containing protein</fullName>
    </recommendedName>
</protein>
<dbReference type="InterPro" id="IPR052266">
    <property type="entry name" value="Miro-EF-hand_domain"/>
</dbReference>
<dbReference type="PANTHER" id="PTHR46819">
    <property type="entry name" value="EF-HAND CALCIUM-BINDING DOMAIN-CONTAINING PROTEIN 7"/>
    <property type="match status" value="1"/>
</dbReference>
<dbReference type="Gene3D" id="1.10.238.10">
    <property type="entry name" value="EF-hand"/>
    <property type="match status" value="2"/>
</dbReference>